<accession>A0AAN7AXT0</accession>
<protein>
    <submittedName>
        <fullName evidence="2">Uncharacterized protein</fullName>
    </submittedName>
</protein>
<dbReference type="AlphaFoldDB" id="A0AAN7AXT0"/>
<feature type="compositionally biased region" description="Basic and acidic residues" evidence="1">
    <location>
        <begin position="137"/>
        <end position="146"/>
    </location>
</feature>
<dbReference type="EMBL" id="MU863877">
    <property type="protein sequence ID" value="KAK4205341.1"/>
    <property type="molecule type" value="Genomic_DNA"/>
</dbReference>
<name>A0AAN7AXT0_9PEZI</name>
<evidence type="ECO:0000313" key="3">
    <source>
        <dbReference type="Proteomes" id="UP001303160"/>
    </source>
</evidence>
<keyword evidence="3" id="KW-1185">Reference proteome</keyword>
<reference evidence="2" key="2">
    <citation type="submission" date="2023-05" db="EMBL/GenBank/DDBJ databases">
        <authorList>
            <consortium name="Lawrence Berkeley National Laboratory"/>
            <person name="Steindorff A."/>
            <person name="Hensen N."/>
            <person name="Bonometti L."/>
            <person name="Westerberg I."/>
            <person name="Brannstrom I.O."/>
            <person name="Guillou S."/>
            <person name="Cros-Aarteil S."/>
            <person name="Calhoun S."/>
            <person name="Haridas S."/>
            <person name="Kuo A."/>
            <person name="Mondo S."/>
            <person name="Pangilinan J."/>
            <person name="Riley R."/>
            <person name="Labutti K."/>
            <person name="Andreopoulos B."/>
            <person name="Lipzen A."/>
            <person name="Chen C."/>
            <person name="Yanf M."/>
            <person name="Daum C."/>
            <person name="Ng V."/>
            <person name="Clum A."/>
            <person name="Ohm R."/>
            <person name="Martin F."/>
            <person name="Silar P."/>
            <person name="Natvig D."/>
            <person name="Lalanne C."/>
            <person name="Gautier V."/>
            <person name="Ament-Velasquez S.L."/>
            <person name="Kruys A."/>
            <person name="Hutchinson M.I."/>
            <person name="Powell A.J."/>
            <person name="Barry K."/>
            <person name="Miller A.N."/>
            <person name="Grigoriev I.V."/>
            <person name="Debuchy R."/>
            <person name="Gladieux P."/>
            <person name="Thoren M.H."/>
            <person name="Johannesson H."/>
        </authorList>
    </citation>
    <scope>NUCLEOTIDE SEQUENCE</scope>
    <source>
        <strain evidence="2">CBS 315.58</strain>
    </source>
</reference>
<sequence length="444" mass="49407">MDPTEPDPLTGASLPSGGVNAEIQKRPILTPRGPRRNRGTVPDSITVGDPSSSARPPKRKSGPNAKSPPKRTKIAKRNSTEHEDQESSSESPSLVNASIPPRSTVGAPNNPQDGTQGAPGIPALPSPSLTPPQQAEDIPRPSEQPEGHQTSGPFKKCDRCSSLFELPLTSGIRRIPNMSQFTLNERMNLFCGRCFMRLSMCEAVFKKDRLHAEHKREVGQLKLPGEVMESRQFFYRSLAAVGDDVISAAGHPKTRELFDTEGESSSWSRIIGPLESTIAGKPKDDAEVDRSGETWRDEMDKWINMAAMMLVYHFFGQLNPSAFEWKCGGFCEFCKPELTERNALVLMQQALQRGDKELPGQPLSFDRLYTWRPFNPNGTSTKPPSYTSNIDGRADQEARASFSFAMQNRRSQVNFNDWVVEYDTWKGYGQALQDNIDMFNDLDD</sequence>
<proteinExistence type="predicted"/>
<organism evidence="2 3">
    <name type="scientific">Triangularia verruculosa</name>
    <dbReference type="NCBI Taxonomy" id="2587418"/>
    <lineage>
        <taxon>Eukaryota</taxon>
        <taxon>Fungi</taxon>
        <taxon>Dikarya</taxon>
        <taxon>Ascomycota</taxon>
        <taxon>Pezizomycotina</taxon>
        <taxon>Sordariomycetes</taxon>
        <taxon>Sordariomycetidae</taxon>
        <taxon>Sordariales</taxon>
        <taxon>Podosporaceae</taxon>
        <taxon>Triangularia</taxon>
    </lineage>
</organism>
<evidence type="ECO:0000313" key="2">
    <source>
        <dbReference type="EMBL" id="KAK4205341.1"/>
    </source>
</evidence>
<evidence type="ECO:0000256" key="1">
    <source>
        <dbReference type="SAM" id="MobiDB-lite"/>
    </source>
</evidence>
<feature type="compositionally biased region" description="Polar residues" evidence="1">
    <location>
        <begin position="106"/>
        <end position="115"/>
    </location>
</feature>
<dbReference type="Proteomes" id="UP001303160">
    <property type="component" value="Unassembled WGS sequence"/>
</dbReference>
<gene>
    <name evidence="2" type="ORF">QBC40DRAFT_260990</name>
</gene>
<feature type="region of interest" description="Disordered" evidence="1">
    <location>
        <begin position="1"/>
        <end position="156"/>
    </location>
</feature>
<comment type="caution">
    <text evidence="2">The sequence shown here is derived from an EMBL/GenBank/DDBJ whole genome shotgun (WGS) entry which is preliminary data.</text>
</comment>
<reference evidence="2" key="1">
    <citation type="journal article" date="2023" name="Mol. Phylogenet. Evol.">
        <title>Genome-scale phylogeny and comparative genomics of the fungal order Sordariales.</title>
        <authorList>
            <person name="Hensen N."/>
            <person name="Bonometti L."/>
            <person name="Westerberg I."/>
            <person name="Brannstrom I.O."/>
            <person name="Guillou S."/>
            <person name="Cros-Aarteil S."/>
            <person name="Calhoun S."/>
            <person name="Haridas S."/>
            <person name="Kuo A."/>
            <person name="Mondo S."/>
            <person name="Pangilinan J."/>
            <person name="Riley R."/>
            <person name="LaButti K."/>
            <person name="Andreopoulos B."/>
            <person name="Lipzen A."/>
            <person name="Chen C."/>
            <person name="Yan M."/>
            <person name="Daum C."/>
            <person name="Ng V."/>
            <person name="Clum A."/>
            <person name="Steindorff A."/>
            <person name="Ohm R.A."/>
            <person name="Martin F."/>
            <person name="Silar P."/>
            <person name="Natvig D.O."/>
            <person name="Lalanne C."/>
            <person name="Gautier V."/>
            <person name="Ament-Velasquez S.L."/>
            <person name="Kruys A."/>
            <person name="Hutchinson M.I."/>
            <person name="Powell A.J."/>
            <person name="Barry K."/>
            <person name="Miller A.N."/>
            <person name="Grigoriev I.V."/>
            <person name="Debuchy R."/>
            <person name="Gladieux P."/>
            <person name="Hiltunen Thoren M."/>
            <person name="Johannesson H."/>
        </authorList>
    </citation>
    <scope>NUCLEOTIDE SEQUENCE</scope>
    <source>
        <strain evidence="2">CBS 315.58</strain>
    </source>
</reference>